<dbReference type="AlphaFoldDB" id="A0A5D3ATL8"/>
<evidence type="ECO:0000256" key="1">
    <source>
        <dbReference type="SAM" id="MobiDB-lite"/>
    </source>
</evidence>
<feature type="compositionally biased region" description="Low complexity" evidence="1">
    <location>
        <begin position="61"/>
        <end position="71"/>
    </location>
</feature>
<comment type="caution">
    <text evidence="2">The sequence shown here is derived from an EMBL/GenBank/DDBJ whole genome shotgun (WGS) entry which is preliminary data.</text>
</comment>
<evidence type="ECO:0008006" key="4">
    <source>
        <dbReference type="Google" id="ProtNLM"/>
    </source>
</evidence>
<organism evidence="2 3">
    <name type="scientific">Cryptococcus floricola</name>
    <dbReference type="NCBI Taxonomy" id="2591691"/>
    <lineage>
        <taxon>Eukaryota</taxon>
        <taxon>Fungi</taxon>
        <taxon>Dikarya</taxon>
        <taxon>Basidiomycota</taxon>
        <taxon>Agaricomycotina</taxon>
        <taxon>Tremellomycetes</taxon>
        <taxon>Tremellales</taxon>
        <taxon>Cryptococcaceae</taxon>
        <taxon>Cryptococcus</taxon>
    </lineage>
</organism>
<evidence type="ECO:0000313" key="3">
    <source>
        <dbReference type="Proteomes" id="UP000322245"/>
    </source>
</evidence>
<proteinExistence type="predicted"/>
<feature type="region of interest" description="Disordered" evidence="1">
    <location>
        <begin position="59"/>
        <end position="84"/>
    </location>
</feature>
<evidence type="ECO:0000313" key="2">
    <source>
        <dbReference type="EMBL" id="TYJ54162.1"/>
    </source>
</evidence>
<gene>
    <name evidence="2" type="ORF">B9479_005173</name>
</gene>
<keyword evidence="3" id="KW-1185">Reference proteome</keyword>
<dbReference type="EMBL" id="NIDF01000067">
    <property type="protein sequence ID" value="TYJ54162.1"/>
    <property type="molecule type" value="Genomic_DNA"/>
</dbReference>
<reference evidence="2 3" key="1">
    <citation type="submission" date="2017-05" db="EMBL/GenBank/DDBJ databases">
        <title>The Genome Sequence of Tsuchiyaea wingfieldii DSM 27421.</title>
        <authorList>
            <person name="Cuomo C."/>
            <person name="Passer A."/>
            <person name="Billmyre B."/>
            <person name="Heitman J."/>
        </authorList>
    </citation>
    <scope>NUCLEOTIDE SEQUENCE [LARGE SCALE GENOMIC DNA]</scope>
    <source>
        <strain evidence="2 3">DSM 27421</strain>
    </source>
</reference>
<accession>A0A5D3ATL8</accession>
<feature type="region of interest" description="Disordered" evidence="1">
    <location>
        <begin position="1"/>
        <end position="38"/>
    </location>
</feature>
<feature type="compositionally biased region" description="Basic and acidic residues" evidence="1">
    <location>
        <begin position="1"/>
        <end position="22"/>
    </location>
</feature>
<sequence>MSVDNRELIESRDMLNMKDARDTAISSTRTGSDVGDHPLPLPISNVIFTGAENTLTGDETAASNAASSPPSERSPDPFPSSIHPDFSVQTSDDFLLVTDDDVGFYVNRDFLLEHSEFFRDFEEMDSDIRQDDDAGKGRTQAVRRDMPGALSNGLRVVLLKVQETKSWPDRYDRKRKIFLSQRIWEYDHEDLALAFRIANQYGFTRFSAQARLSIPKTSPWFRYLYAAFEADETVAKAIAKSTLRWDLTESCPQPILPVLDKHHAPYAALLRDIHRRSPFTMFKSPFSMYTYPYTLSSSSAANHDFLKKSQVDFRDKRLGECGGEECSCKKSGLWWATASQSGGTELRRIFDSQYSSHDDDDLWFEISISIRVSVDCPDCRDSVLRSFKPLWDDLAALWQ</sequence>
<name>A0A5D3ATL8_9TREE</name>
<protein>
    <recommendedName>
        <fullName evidence="4">BTB domain-containing protein</fullName>
    </recommendedName>
</protein>
<dbReference type="Proteomes" id="UP000322245">
    <property type="component" value="Unassembled WGS sequence"/>
</dbReference>